<evidence type="ECO:0000313" key="2">
    <source>
        <dbReference type="EMBL" id="KAK8954172.1"/>
    </source>
</evidence>
<accession>A0AAP0GE32</accession>
<protein>
    <submittedName>
        <fullName evidence="2">Uncharacterized protein</fullName>
    </submittedName>
</protein>
<reference evidence="2 3" key="1">
    <citation type="journal article" date="2022" name="Nat. Plants">
        <title>Genomes of leafy and leafless Platanthera orchids illuminate the evolution of mycoheterotrophy.</title>
        <authorList>
            <person name="Li M.H."/>
            <person name="Liu K.W."/>
            <person name="Li Z."/>
            <person name="Lu H.C."/>
            <person name="Ye Q.L."/>
            <person name="Zhang D."/>
            <person name="Wang J.Y."/>
            <person name="Li Y.F."/>
            <person name="Zhong Z.M."/>
            <person name="Liu X."/>
            <person name="Yu X."/>
            <person name="Liu D.K."/>
            <person name="Tu X.D."/>
            <person name="Liu B."/>
            <person name="Hao Y."/>
            <person name="Liao X.Y."/>
            <person name="Jiang Y.T."/>
            <person name="Sun W.H."/>
            <person name="Chen J."/>
            <person name="Chen Y.Q."/>
            <person name="Ai Y."/>
            <person name="Zhai J.W."/>
            <person name="Wu S.S."/>
            <person name="Zhou Z."/>
            <person name="Hsiao Y.Y."/>
            <person name="Wu W.L."/>
            <person name="Chen Y.Y."/>
            <person name="Lin Y.F."/>
            <person name="Hsu J.L."/>
            <person name="Li C.Y."/>
            <person name="Wang Z.W."/>
            <person name="Zhao X."/>
            <person name="Zhong W.Y."/>
            <person name="Ma X.K."/>
            <person name="Ma L."/>
            <person name="Huang J."/>
            <person name="Chen G.Z."/>
            <person name="Huang M.Z."/>
            <person name="Huang L."/>
            <person name="Peng D.H."/>
            <person name="Luo Y.B."/>
            <person name="Zou S.Q."/>
            <person name="Chen S.P."/>
            <person name="Lan S."/>
            <person name="Tsai W.C."/>
            <person name="Van de Peer Y."/>
            <person name="Liu Z.J."/>
        </authorList>
    </citation>
    <scope>NUCLEOTIDE SEQUENCE [LARGE SCALE GENOMIC DNA]</scope>
    <source>
        <strain evidence="2">Lor287</strain>
    </source>
</reference>
<sequence length="170" mass="18555">MQDLPTQTTQYPPPVHFPTTAALTSPFPATAAAPPPPQCCLLHYRHSLSAFPCIGQNSKKKELVQSPPHLFPRSAYSFSFPTTAGQGLKQSLPVLGSEHSVPLRHRRCAIAAAPPPSLLRRRHRRRVSITAAAAPPLQHHRRRCAASASAPPPPPPRQSNYRRNYSSIGS</sequence>
<dbReference type="AlphaFoldDB" id="A0AAP0GE32"/>
<dbReference type="EMBL" id="JBBWWQ010000002">
    <property type="protein sequence ID" value="KAK8954172.1"/>
    <property type="molecule type" value="Genomic_DNA"/>
</dbReference>
<evidence type="ECO:0000313" key="3">
    <source>
        <dbReference type="Proteomes" id="UP001418222"/>
    </source>
</evidence>
<gene>
    <name evidence="2" type="ORF">KSP39_PZI002631</name>
</gene>
<keyword evidence="3" id="KW-1185">Reference proteome</keyword>
<dbReference type="Proteomes" id="UP001418222">
    <property type="component" value="Unassembled WGS sequence"/>
</dbReference>
<feature type="compositionally biased region" description="Polar residues" evidence="1">
    <location>
        <begin position="158"/>
        <end position="170"/>
    </location>
</feature>
<feature type="region of interest" description="Disordered" evidence="1">
    <location>
        <begin position="130"/>
        <end position="170"/>
    </location>
</feature>
<name>A0AAP0GE32_9ASPA</name>
<comment type="caution">
    <text evidence="2">The sequence shown here is derived from an EMBL/GenBank/DDBJ whole genome shotgun (WGS) entry which is preliminary data.</text>
</comment>
<proteinExistence type="predicted"/>
<evidence type="ECO:0000256" key="1">
    <source>
        <dbReference type="SAM" id="MobiDB-lite"/>
    </source>
</evidence>
<organism evidence="2 3">
    <name type="scientific">Platanthera zijinensis</name>
    <dbReference type="NCBI Taxonomy" id="2320716"/>
    <lineage>
        <taxon>Eukaryota</taxon>
        <taxon>Viridiplantae</taxon>
        <taxon>Streptophyta</taxon>
        <taxon>Embryophyta</taxon>
        <taxon>Tracheophyta</taxon>
        <taxon>Spermatophyta</taxon>
        <taxon>Magnoliopsida</taxon>
        <taxon>Liliopsida</taxon>
        <taxon>Asparagales</taxon>
        <taxon>Orchidaceae</taxon>
        <taxon>Orchidoideae</taxon>
        <taxon>Orchideae</taxon>
        <taxon>Orchidinae</taxon>
        <taxon>Platanthera</taxon>
    </lineage>
</organism>